<gene>
    <name evidence="6" type="ORF">ASAP_0832</name>
</gene>
<evidence type="ECO:0000256" key="1">
    <source>
        <dbReference type="ARBA" id="ARBA00022737"/>
    </source>
</evidence>
<keyword evidence="1" id="KW-0677">Repeat</keyword>
<dbReference type="AlphaFoldDB" id="A0A060QJB5"/>
<name>A0A060QJB5_9PROT</name>
<keyword evidence="5" id="KW-0732">Signal</keyword>
<proteinExistence type="predicted"/>
<dbReference type="Pfam" id="PF13432">
    <property type="entry name" value="TPR_16"/>
    <property type="match status" value="2"/>
</dbReference>
<feature type="repeat" description="TPR" evidence="3">
    <location>
        <begin position="559"/>
        <end position="592"/>
    </location>
</feature>
<dbReference type="InterPro" id="IPR011990">
    <property type="entry name" value="TPR-like_helical_dom_sf"/>
</dbReference>
<dbReference type="PROSITE" id="PS50005">
    <property type="entry name" value="TPR"/>
    <property type="match status" value="1"/>
</dbReference>
<dbReference type="SMART" id="SM00028">
    <property type="entry name" value="TPR"/>
    <property type="match status" value="4"/>
</dbReference>
<sequence>MQTKHSPLRRVLLASLTAMPLAMVPGAAPHAAEATPSVRDHQAGAFQVRGAATPAWSLTGSLLGSIVSVQRNNIPDAAQALFGAVMHGYREPDFMLMALRYNAMDAGEEAAGHALTLARLLPKESLSRIVMGTAAFRDRQWKDAAAYFSLHSKASQGFLRLAGQGLLDWCQYGASPTQDDVSRPAQSTASLDPVAYLALLQQARIASLRNQARTDGLFARLDASAGSMPPLLRVQTMQFEADWLAFRHHRDAAIKRLHQVGGVLPAFQLVADRLRPQELGTRFDPSQGLAEFYVGITTLLGDTNSRDRNEEGTVSPADQGDQNDDKLKDIRQLKILLLRQALLLRPDLTLAKILLAEELRNDGQADLAQTALDHVADDDPLAPLSDHAQAQIALKRHDLKAALRALERVARANPDNPDILNELGATQDQLGAYQAAVDTYTRALNHVSVMEARVWPLLLGRAMAWDHMGRRDKAQADLDRALALAPSEPMLLNYAGYSDVLHGERPEQALKLLRHAMDLAPDDAEIRDSYAWALLKQNGDLAQALPLLLSAVNAAPGDAEIAYHLGVAYWYQGRQLEARDQWSQALNNKPEPETKALIEAALANGPDLPVLRGRPIPPSR</sequence>
<dbReference type="InterPro" id="IPR050498">
    <property type="entry name" value="Ycf3"/>
</dbReference>
<reference evidence="6 7" key="1">
    <citation type="journal article" date="2014" name="Genome Biol. Evol.">
        <title>Acetic acid bacteria genomes reveal functional traits for adaptation to life in insect guts.</title>
        <authorList>
            <person name="Chouaia B."/>
            <person name="Gaiarsa S."/>
            <person name="Crotti E."/>
            <person name="Comandatore F."/>
            <person name="Degli Esposti M."/>
            <person name="Ricci I."/>
            <person name="Alma A."/>
            <person name="Favia G."/>
            <person name="Bandi C."/>
            <person name="Daffonchio D."/>
        </authorList>
    </citation>
    <scope>NUCLEOTIDE SEQUENCE [LARGE SCALE GENOMIC DNA]</scope>
    <source>
        <strain evidence="6 7">SF2.1</strain>
    </source>
</reference>
<feature type="signal peptide" evidence="5">
    <location>
        <begin position="1"/>
        <end position="27"/>
    </location>
</feature>
<dbReference type="eggNOG" id="COG0457">
    <property type="taxonomic scope" value="Bacteria"/>
</dbReference>
<feature type="chain" id="PRO_5001586206" evidence="5">
    <location>
        <begin position="28"/>
        <end position="620"/>
    </location>
</feature>
<evidence type="ECO:0000256" key="5">
    <source>
        <dbReference type="SAM" id="SignalP"/>
    </source>
</evidence>
<protein>
    <submittedName>
        <fullName evidence="6">TPR domain protein</fullName>
    </submittedName>
</protein>
<comment type="caution">
    <text evidence="6">The sequence shown here is derived from an EMBL/GenBank/DDBJ whole genome shotgun (WGS) entry which is preliminary data.</text>
</comment>
<dbReference type="PROSITE" id="PS51318">
    <property type="entry name" value="TAT"/>
    <property type="match status" value="1"/>
</dbReference>
<evidence type="ECO:0000256" key="3">
    <source>
        <dbReference type="PROSITE-ProRule" id="PRU00339"/>
    </source>
</evidence>
<dbReference type="Gene3D" id="1.25.40.10">
    <property type="entry name" value="Tetratricopeptide repeat domain"/>
    <property type="match status" value="2"/>
</dbReference>
<dbReference type="Proteomes" id="UP000027583">
    <property type="component" value="Unassembled WGS sequence"/>
</dbReference>
<dbReference type="PANTHER" id="PTHR44858:SF1">
    <property type="entry name" value="UDP-N-ACETYLGLUCOSAMINE--PEPTIDE N-ACETYLGLUCOSAMINYLTRANSFERASE SPINDLY-RELATED"/>
    <property type="match status" value="1"/>
</dbReference>
<evidence type="ECO:0000313" key="7">
    <source>
        <dbReference type="Proteomes" id="UP000027583"/>
    </source>
</evidence>
<organism evidence="6 7">
    <name type="scientific">Asaia bogorensis</name>
    <dbReference type="NCBI Taxonomy" id="91915"/>
    <lineage>
        <taxon>Bacteria</taxon>
        <taxon>Pseudomonadati</taxon>
        <taxon>Pseudomonadota</taxon>
        <taxon>Alphaproteobacteria</taxon>
        <taxon>Acetobacterales</taxon>
        <taxon>Acetobacteraceae</taxon>
        <taxon>Asaia</taxon>
    </lineage>
</organism>
<dbReference type="SUPFAM" id="SSF48452">
    <property type="entry name" value="TPR-like"/>
    <property type="match status" value="1"/>
</dbReference>
<dbReference type="InterPro" id="IPR006311">
    <property type="entry name" value="TAT_signal"/>
</dbReference>
<feature type="region of interest" description="Disordered" evidence="4">
    <location>
        <begin position="303"/>
        <end position="325"/>
    </location>
</feature>
<evidence type="ECO:0000256" key="2">
    <source>
        <dbReference type="ARBA" id="ARBA00022803"/>
    </source>
</evidence>
<reference evidence="6 7" key="2">
    <citation type="journal article" date="2014" name="PLoS ONE">
        <title>Evolution of mitochondria reconstructed from the energy metabolism of living bacteria.</title>
        <authorList>
            <person name="Degli Esposti M."/>
            <person name="Chouaia B."/>
            <person name="Comandatore F."/>
            <person name="Crotti E."/>
            <person name="Sassera D."/>
            <person name="Lievens P.M."/>
            <person name="Daffonchio D."/>
            <person name="Bandi C."/>
        </authorList>
    </citation>
    <scope>NUCLEOTIDE SEQUENCE [LARGE SCALE GENOMIC DNA]</scope>
    <source>
        <strain evidence="6 7">SF2.1</strain>
    </source>
</reference>
<evidence type="ECO:0000313" key="6">
    <source>
        <dbReference type="EMBL" id="CDG38877.1"/>
    </source>
</evidence>
<dbReference type="EMBL" id="CBLX010000004">
    <property type="protein sequence ID" value="CDG38877.1"/>
    <property type="molecule type" value="Genomic_DNA"/>
</dbReference>
<evidence type="ECO:0000256" key="4">
    <source>
        <dbReference type="SAM" id="MobiDB-lite"/>
    </source>
</evidence>
<dbReference type="PANTHER" id="PTHR44858">
    <property type="entry name" value="TETRATRICOPEPTIDE REPEAT PROTEIN 6"/>
    <property type="match status" value="1"/>
</dbReference>
<dbReference type="RefSeq" id="WP_023978788.1">
    <property type="nucleotide sequence ID" value="NZ_CBLX010000004.1"/>
</dbReference>
<accession>A0A060QJB5</accession>
<dbReference type="InterPro" id="IPR019734">
    <property type="entry name" value="TPR_rpt"/>
</dbReference>
<keyword evidence="2 3" id="KW-0802">TPR repeat</keyword>